<dbReference type="InterPro" id="IPR013656">
    <property type="entry name" value="PAS_4"/>
</dbReference>
<feature type="modified residue" description="4-aspartylphosphate" evidence="4">
    <location>
        <position position="985"/>
    </location>
</feature>
<dbReference type="InterPro" id="IPR001610">
    <property type="entry name" value="PAC"/>
</dbReference>
<evidence type="ECO:0000313" key="10">
    <source>
        <dbReference type="EMBL" id="AKJ64908.1"/>
    </source>
</evidence>
<reference evidence="11" key="1">
    <citation type="submission" date="2015-02" db="EMBL/GenBank/DDBJ databases">
        <title>Description and complete genome sequence of the first cultured representative of the subdivision 5 of the Verrucomicrobia phylum.</title>
        <authorList>
            <person name="Spring S."/>
            <person name="Bunk B."/>
            <person name="Sproer C."/>
            <person name="Klenk H.-P."/>
        </authorList>
    </citation>
    <scope>NUCLEOTIDE SEQUENCE [LARGE SCALE GENOMIC DNA]</scope>
    <source>
        <strain evidence="11">L21-Fru-AB</strain>
    </source>
</reference>
<accession>A0A0G3EF03</accession>
<keyword evidence="11" id="KW-1185">Reference proteome</keyword>
<dbReference type="KEGG" id="vbl:L21SP4_01666"/>
<dbReference type="Proteomes" id="UP000035268">
    <property type="component" value="Chromosome"/>
</dbReference>
<proteinExistence type="predicted"/>
<dbReference type="RefSeq" id="WP_052882190.1">
    <property type="nucleotide sequence ID" value="NZ_CP010904.1"/>
</dbReference>
<dbReference type="Gene3D" id="3.30.565.10">
    <property type="entry name" value="Histidine kinase-like ATPase, C-terminal domain"/>
    <property type="match status" value="1"/>
</dbReference>
<dbReference type="PRINTS" id="PR00344">
    <property type="entry name" value="BCTRLSENSOR"/>
</dbReference>
<dbReference type="InterPro" id="IPR036097">
    <property type="entry name" value="HisK_dim/P_sf"/>
</dbReference>
<keyword evidence="3 4" id="KW-0597">Phosphoprotein</keyword>
<name>A0A0G3EF03_9BACT</name>
<dbReference type="NCBIfam" id="TIGR00229">
    <property type="entry name" value="sensory_box"/>
    <property type="match status" value="3"/>
</dbReference>
<dbReference type="STRING" id="1307763.L21SP4_01666"/>
<dbReference type="InterPro" id="IPR003594">
    <property type="entry name" value="HATPase_dom"/>
</dbReference>
<feature type="transmembrane region" description="Helical" evidence="5">
    <location>
        <begin position="155"/>
        <end position="176"/>
    </location>
</feature>
<dbReference type="OrthoDB" id="9783713at2"/>
<evidence type="ECO:0000256" key="4">
    <source>
        <dbReference type="PROSITE-ProRule" id="PRU00169"/>
    </source>
</evidence>
<dbReference type="InterPro" id="IPR000700">
    <property type="entry name" value="PAS-assoc_C"/>
</dbReference>
<dbReference type="SMART" id="SM00388">
    <property type="entry name" value="HisKA"/>
    <property type="match status" value="1"/>
</dbReference>
<dbReference type="SUPFAM" id="SSF47384">
    <property type="entry name" value="Homodimeric domain of signal transducing histidine kinase"/>
    <property type="match status" value="1"/>
</dbReference>
<feature type="transmembrane region" description="Helical" evidence="5">
    <location>
        <begin position="12"/>
        <end position="30"/>
    </location>
</feature>
<evidence type="ECO:0000259" key="9">
    <source>
        <dbReference type="PROSITE" id="PS50113"/>
    </source>
</evidence>
<dbReference type="SMART" id="SM00086">
    <property type="entry name" value="PAC"/>
    <property type="match status" value="3"/>
</dbReference>
<dbReference type="Pfam" id="PF13426">
    <property type="entry name" value="PAS_9"/>
    <property type="match status" value="1"/>
</dbReference>
<dbReference type="PROSITE" id="PS50112">
    <property type="entry name" value="PAS"/>
    <property type="match status" value="3"/>
</dbReference>
<dbReference type="PANTHER" id="PTHR43065">
    <property type="entry name" value="SENSOR HISTIDINE KINASE"/>
    <property type="match status" value="1"/>
</dbReference>
<dbReference type="PROSITE" id="PS50113">
    <property type="entry name" value="PAC"/>
    <property type="match status" value="3"/>
</dbReference>
<feature type="transmembrane region" description="Helical" evidence="5">
    <location>
        <begin position="42"/>
        <end position="63"/>
    </location>
</feature>
<dbReference type="PROSITE" id="PS50109">
    <property type="entry name" value="HIS_KIN"/>
    <property type="match status" value="1"/>
</dbReference>
<dbReference type="InterPro" id="IPR035965">
    <property type="entry name" value="PAS-like_dom_sf"/>
</dbReference>
<dbReference type="GO" id="GO:0000155">
    <property type="term" value="F:phosphorelay sensor kinase activity"/>
    <property type="evidence" value="ECO:0007669"/>
    <property type="project" value="InterPro"/>
</dbReference>
<dbReference type="Pfam" id="PF00512">
    <property type="entry name" value="HisKA"/>
    <property type="match status" value="1"/>
</dbReference>
<dbReference type="CDD" id="cd00130">
    <property type="entry name" value="PAS"/>
    <property type="match status" value="3"/>
</dbReference>
<evidence type="ECO:0000256" key="2">
    <source>
        <dbReference type="ARBA" id="ARBA00012438"/>
    </source>
</evidence>
<dbReference type="SUPFAM" id="SSF52172">
    <property type="entry name" value="CheY-like"/>
    <property type="match status" value="1"/>
</dbReference>
<dbReference type="InterPro" id="IPR011006">
    <property type="entry name" value="CheY-like_superfamily"/>
</dbReference>
<dbReference type="Gene3D" id="1.10.287.130">
    <property type="match status" value="1"/>
</dbReference>
<keyword evidence="10" id="KW-0418">Kinase</keyword>
<dbReference type="Pfam" id="PF02518">
    <property type="entry name" value="HATPase_c"/>
    <property type="match status" value="1"/>
</dbReference>
<evidence type="ECO:0000256" key="3">
    <source>
        <dbReference type="ARBA" id="ARBA00022553"/>
    </source>
</evidence>
<evidence type="ECO:0000259" key="6">
    <source>
        <dbReference type="PROSITE" id="PS50109"/>
    </source>
</evidence>
<dbReference type="InterPro" id="IPR000014">
    <property type="entry name" value="PAS"/>
</dbReference>
<feature type="domain" description="PAC" evidence="9">
    <location>
        <begin position="256"/>
        <end position="316"/>
    </location>
</feature>
<dbReference type="PANTHER" id="PTHR43065:SF42">
    <property type="entry name" value="TWO-COMPONENT SENSOR PPRA"/>
    <property type="match status" value="1"/>
</dbReference>
<dbReference type="InterPro" id="IPR003661">
    <property type="entry name" value="HisK_dim/P_dom"/>
</dbReference>
<feature type="domain" description="PAS" evidence="8">
    <location>
        <begin position="317"/>
        <end position="387"/>
    </location>
</feature>
<gene>
    <name evidence="10" type="ORF">L21SP4_01666</name>
</gene>
<dbReference type="InterPro" id="IPR004358">
    <property type="entry name" value="Sig_transdc_His_kin-like_C"/>
</dbReference>
<organism evidence="10 11">
    <name type="scientific">Kiritimatiella glycovorans</name>
    <dbReference type="NCBI Taxonomy" id="1307763"/>
    <lineage>
        <taxon>Bacteria</taxon>
        <taxon>Pseudomonadati</taxon>
        <taxon>Kiritimatiellota</taxon>
        <taxon>Kiritimatiellia</taxon>
        <taxon>Kiritimatiellales</taxon>
        <taxon>Kiritimatiellaceae</taxon>
        <taxon>Kiritimatiella</taxon>
    </lineage>
</organism>
<dbReference type="SMART" id="SM00091">
    <property type="entry name" value="PAS"/>
    <property type="match status" value="3"/>
</dbReference>
<dbReference type="EC" id="2.7.13.3" evidence="2"/>
<feature type="domain" description="PAC" evidence="9">
    <location>
        <begin position="624"/>
        <end position="677"/>
    </location>
</feature>
<dbReference type="PATRIC" id="fig|1609981.3.peg.1731"/>
<feature type="domain" description="PAS" evidence="8">
    <location>
        <begin position="196"/>
        <end position="266"/>
    </location>
</feature>
<evidence type="ECO:0000259" key="8">
    <source>
        <dbReference type="PROSITE" id="PS50112"/>
    </source>
</evidence>
<feature type="domain" description="PAC" evidence="9">
    <location>
        <begin position="506"/>
        <end position="556"/>
    </location>
</feature>
<reference evidence="10 11" key="2">
    <citation type="journal article" date="2016" name="ISME J.">
        <title>Characterization of the first cultured representative of Verrucomicrobia subdivision 5 indicates the proposal of a novel phylum.</title>
        <authorList>
            <person name="Spring S."/>
            <person name="Bunk B."/>
            <person name="Sproer C."/>
            <person name="Schumann P."/>
            <person name="Rohde M."/>
            <person name="Tindall B.J."/>
            <person name="Klenk H.P."/>
        </authorList>
    </citation>
    <scope>NUCLEOTIDE SEQUENCE [LARGE SCALE GENOMIC DNA]</scope>
    <source>
        <strain evidence="10 11">L21-Fru-AB</strain>
    </source>
</reference>
<dbReference type="SUPFAM" id="SSF55785">
    <property type="entry name" value="PYP-like sensor domain (PAS domain)"/>
    <property type="match status" value="4"/>
</dbReference>
<dbReference type="Gene3D" id="3.40.50.2300">
    <property type="match status" value="1"/>
</dbReference>
<keyword evidence="10" id="KW-0808">Transferase</keyword>
<dbReference type="EMBL" id="CP010904">
    <property type="protein sequence ID" value="AKJ64908.1"/>
    <property type="molecule type" value="Genomic_DNA"/>
</dbReference>
<dbReference type="CDD" id="cd00082">
    <property type="entry name" value="HisKA"/>
    <property type="match status" value="1"/>
</dbReference>
<dbReference type="Gene3D" id="3.30.450.20">
    <property type="entry name" value="PAS domain"/>
    <property type="match status" value="4"/>
</dbReference>
<protein>
    <recommendedName>
        <fullName evidence="2">histidine kinase</fullName>
        <ecNumber evidence="2">2.7.13.3</ecNumber>
    </recommendedName>
</protein>
<evidence type="ECO:0000256" key="1">
    <source>
        <dbReference type="ARBA" id="ARBA00000085"/>
    </source>
</evidence>
<feature type="domain" description="Response regulatory" evidence="7">
    <location>
        <begin position="934"/>
        <end position="1050"/>
    </location>
</feature>
<feature type="transmembrane region" description="Helical" evidence="5">
    <location>
        <begin position="83"/>
        <end position="101"/>
    </location>
</feature>
<dbReference type="InterPro" id="IPR001789">
    <property type="entry name" value="Sig_transdc_resp-reg_receiver"/>
</dbReference>
<comment type="catalytic activity">
    <reaction evidence="1">
        <text>ATP + protein L-histidine = ADP + protein N-phospho-L-histidine.</text>
        <dbReference type="EC" id="2.7.13.3"/>
    </reaction>
</comment>
<evidence type="ECO:0000259" key="7">
    <source>
        <dbReference type="PROSITE" id="PS50110"/>
    </source>
</evidence>
<sequence>MHDHDTYREGTLFAVLAVAGVAAALLHVHIPHTDVLIDGRWAFGFIGFALLRRWRAALALAALLSYPYGTPDIPVWVGFGGNMLYAVPALLTIRALAAWMLRRWGAGWRFGLGWVVLVLFCYQVFTTPAVWGVVAMVEDRPVPAGILDGWRTQPFLIESLLVALFSAATMVATLALGRLNAERRRLEDLTRSLSASEQTTHALLNATADAAFLIDDSGTIKAANEEMARRLGQDRQSMIGTNIYSLLPPETAARRREWVERVVRSGRPLTEEDERAGRVMHHSLYPVLDDAGDVTAVAVFARDITERRQAEAALRASEARFRSYVEHSPYGVFVADGRGRYVDVNPASERITGYSAEQLTTMSIPDLIPPESRETAAAHFRRLTETGEANTEVAFVRADGSTGRWTVAATRIGPDRFLGFVEDITERREREERIALLGGMLDDAPAAITIHDTDGHFLFSNRQNWLMHGYESEDEFLGINLHQLDVPESEARLAERIRHIAERGEARFEVEHYRRDGSTFPLGVLAKRIEWEGRPAILSIAADISERREAHAALQESEARFQKILSLVPDLITVQDADMNILYSNWNGFGCIPKEQRALNTKCYRTYRGYERVCPDCEALAALKSGEMIHREVQLPDGRWYELRIMPALKESGDAEAFVEWVRDITERKTVEAQLRQAQKMEAVGRLAGGVAHDYNNIVMGILNYAQLCRDGIVADHPIRPWLDEITREAQRSANLTRQLLAFARKQTVAPQAVDLNDAVGNMLKMLRRLIGEDIDLAWKPGAGLWAVHIDPGQVDQILANLCANARDAIKGAGKVTIETGNVAIDADYCAEHEGFKPGDFTTLSVSDDGCGMDRDTLDHIFEPFFTTKGIGEGTGLGLATVYGIARQNDGFVNVYSEPGQGTTFRIYLPRFEGGEHKHAEREKAAESLGGKEIILLVEDEKSIRLTMRLFLEKLGYTVLAAEDPKKAAELVRELAGSPDLLITDVVMPEMSGRELAESLTGDHPDMRVLYMSGYTANVIAHRGVLEDGVDFLSKPITHDQLADKVREILDRV</sequence>
<evidence type="ECO:0000313" key="11">
    <source>
        <dbReference type="Proteomes" id="UP000035268"/>
    </source>
</evidence>
<dbReference type="SUPFAM" id="SSF55874">
    <property type="entry name" value="ATPase domain of HSP90 chaperone/DNA topoisomerase II/histidine kinase"/>
    <property type="match status" value="1"/>
</dbReference>
<feature type="domain" description="PAS" evidence="8">
    <location>
        <begin position="433"/>
        <end position="504"/>
    </location>
</feature>
<keyword evidence="5" id="KW-0812">Transmembrane</keyword>
<dbReference type="InterPro" id="IPR036890">
    <property type="entry name" value="HATPase_C_sf"/>
</dbReference>
<dbReference type="SMART" id="SM00448">
    <property type="entry name" value="REC"/>
    <property type="match status" value="1"/>
</dbReference>
<dbReference type="AlphaFoldDB" id="A0A0G3EF03"/>
<dbReference type="Pfam" id="PF00072">
    <property type="entry name" value="Response_reg"/>
    <property type="match status" value="1"/>
</dbReference>
<evidence type="ECO:0000256" key="5">
    <source>
        <dbReference type="SAM" id="Phobius"/>
    </source>
</evidence>
<keyword evidence="5" id="KW-0472">Membrane</keyword>
<dbReference type="PROSITE" id="PS50110">
    <property type="entry name" value="RESPONSE_REGULATORY"/>
    <property type="match status" value="1"/>
</dbReference>
<dbReference type="SMART" id="SM00387">
    <property type="entry name" value="HATPase_c"/>
    <property type="match status" value="1"/>
</dbReference>
<keyword evidence="5" id="KW-1133">Transmembrane helix</keyword>
<feature type="domain" description="Histidine kinase" evidence="6">
    <location>
        <begin position="690"/>
        <end position="913"/>
    </location>
</feature>
<feature type="transmembrane region" description="Helical" evidence="5">
    <location>
        <begin position="113"/>
        <end position="135"/>
    </location>
</feature>
<dbReference type="InterPro" id="IPR005467">
    <property type="entry name" value="His_kinase_dom"/>
</dbReference>
<dbReference type="Pfam" id="PF08448">
    <property type="entry name" value="PAS_4"/>
    <property type="match status" value="3"/>
</dbReference>